<evidence type="ECO:0000313" key="3">
    <source>
        <dbReference type="Proteomes" id="UP000612855"/>
    </source>
</evidence>
<proteinExistence type="predicted"/>
<organism evidence="2 3">
    <name type="scientific">Primorskyibacter flagellatus</name>
    <dbReference type="NCBI Taxonomy" id="1387277"/>
    <lineage>
        <taxon>Bacteria</taxon>
        <taxon>Pseudomonadati</taxon>
        <taxon>Pseudomonadota</taxon>
        <taxon>Alphaproteobacteria</taxon>
        <taxon>Rhodobacterales</taxon>
        <taxon>Roseobacteraceae</taxon>
        <taxon>Primorskyibacter</taxon>
    </lineage>
</organism>
<accession>A0A917A6H7</accession>
<keyword evidence="1" id="KW-0812">Transmembrane</keyword>
<dbReference type="EMBL" id="BMFJ01000001">
    <property type="protein sequence ID" value="GGE26158.1"/>
    <property type="molecule type" value="Genomic_DNA"/>
</dbReference>
<reference evidence="3" key="1">
    <citation type="journal article" date="2019" name="Int. J. Syst. Evol. Microbiol.">
        <title>The Global Catalogue of Microorganisms (GCM) 10K type strain sequencing project: providing services to taxonomists for standard genome sequencing and annotation.</title>
        <authorList>
            <consortium name="The Broad Institute Genomics Platform"/>
            <consortium name="The Broad Institute Genome Sequencing Center for Infectious Disease"/>
            <person name="Wu L."/>
            <person name="Ma J."/>
        </authorList>
    </citation>
    <scope>NUCLEOTIDE SEQUENCE [LARGE SCALE GENOMIC DNA]</scope>
    <source>
        <strain evidence="3">CGMCC 1.12664</strain>
    </source>
</reference>
<evidence type="ECO:0000313" key="2">
    <source>
        <dbReference type="EMBL" id="GGE26158.1"/>
    </source>
</evidence>
<keyword evidence="1" id="KW-1133">Transmembrane helix</keyword>
<dbReference type="Proteomes" id="UP000612855">
    <property type="component" value="Unassembled WGS sequence"/>
</dbReference>
<dbReference type="RefSeq" id="WP_188476867.1">
    <property type="nucleotide sequence ID" value="NZ_BMFJ01000001.1"/>
</dbReference>
<comment type="caution">
    <text evidence="2">The sequence shown here is derived from an EMBL/GenBank/DDBJ whole genome shotgun (WGS) entry which is preliminary data.</text>
</comment>
<feature type="transmembrane region" description="Helical" evidence="1">
    <location>
        <begin position="30"/>
        <end position="50"/>
    </location>
</feature>
<evidence type="ECO:0000256" key="1">
    <source>
        <dbReference type="SAM" id="Phobius"/>
    </source>
</evidence>
<protein>
    <recommendedName>
        <fullName evidence="4">PEP-CTERM protein-sorting domain-containing protein</fullName>
    </recommendedName>
</protein>
<sequence>MIVITAALAGALFGAWRARSRKGRLADVLQYAAVHALAFALAGLFVALFIERVLL</sequence>
<evidence type="ECO:0008006" key="4">
    <source>
        <dbReference type="Google" id="ProtNLM"/>
    </source>
</evidence>
<keyword evidence="1" id="KW-0472">Membrane</keyword>
<keyword evidence="3" id="KW-1185">Reference proteome</keyword>
<gene>
    <name evidence="2" type="ORF">GCM10011360_13180</name>
</gene>
<dbReference type="AlphaFoldDB" id="A0A917A6H7"/>
<name>A0A917A6H7_9RHOB</name>